<feature type="domain" description="Type 9 secretion system plug protein N-terminal" evidence="1">
    <location>
        <begin position="59"/>
        <end position="184"/>
    </location>
</feature>
<dbReference type="AlphaFoldDB" id="A0A1I2C4U8"/>
<dbReference type="OrthoDB" id="1522602at2"/>
<dbReference type="SUPFAM" id="SSF81296">
    <property type="entry name" value="E set domains"/>
    <property type="match status" value="1"/>
</dbReference>
<evidence type="ECO:0000313" key="2">
    <source>
        <dbReference type="EMBL" id="SFE63367.1"/>
    </source>
</evidence>
<evidence type="ECO:0000259" key="1">
    <source>
        <dbReference type="Pfam" id="PF17116"/>
    </source>
</evidence>
<dbReference type="InterPro" id="IPR014756">
    <property type="entry name" value="Ig_E-set"/>
</dbReference>
<dbReference type="InterPro" id="IPR013783">
    <property type="entry name" value="Ig-like_fold"/>
</dbReference>
<dbReference type="InterPro" id="IPR031345">
    <property type="entry name" value="T9SS_Plug_N"/>
</dbReference>
<accession>A0A1I2C4U8</accession>
<dbReference type="eggNOG" id="ENOG502Z7QJ">
    <property type="taxonomic scope" value="Bacteria"/>
</dbReference>
<dbReference type="STRING" id="385682.SAMN05444380_11512"/>
<dbReference type="Pfam" id="PF17116">
    <property type="entry name" value="T9SS_plug_1st"/>
    <property type="match status" value="1"/>
</dbReference>
<sequence>MSIYNFFTLPKQIVGDFGSLYLRKNFFNFWVVIFLLGPTLVTARTLKDISDPEKTDENIKTVLFHRTGWPMSYPFIELNSGQSLTLSFDELGTEIKNYYYTVELCDADWQPSVLMRTEYFRGNDMVPVEIFRRSFNTTFDYVHYELEFPNEEIRLLVSGNYLVKVFENGNREEPVIIRRFWVTEQAVSINAEVKYTMFSSDRSNYQEIDFEVQHPGINIMDPANEVNVTIIQNGRVDNAIRGLRPLFYGNGVMDFNYNREVVFEGGNEFRWVDLRSFRFQSDHVKDIVYSDPFYHIQVFPDQPRSKKPYYYHEDFNGRYYIDVQEEEDAEVSADYAFVHFSFKWEPPLNQTEVYMTGGLTNWKLDQRAKMIYDYDDHLYHLTLLLKQGYYNYQYVVKKGMSEGKTTVIPSEGSFGRAENDYLILVYYRPVGQRYDRLIGLQIVNSVNKSG</sequence>
<reference evidence="2 3" key="1">
    <citation type="submission" date="2016-10" db="EMBL/GenBank/DDBJ databases">
        <authorList>
            <person name="de Groot N.N."/>
        </authorList>
    </citation>
    <scope>NUCLEOTIDE SEQUENCE [LARGE SCALE GENOMIC DNA]</scope>
    <source>
        <strain evidence="2 3">DSM 19012</strain>
    </source>
</reference>
<name>A0A1I2C4U8_9BACT</name>
<keyword evidence="3" id="KW-1185">Reference proteome</keyword>
<organism evidence="2 3">
    <name type="scientific">Thermophagus xiamenensis</name>
    <dbReference type="NCBI Taxonomy" id="385682"/>
    <lineage>
        <taxon>Bacteria</taxon>
        <taxon>Pseudomonadati</taxon>
        <taxon>Bacteroidota</taxon>
        <taxon>Bacteroidia</taxon>
        <taxon>Marinilabiliales</taxon>
        <taxon>Marinilabiliaceae</taxon>
        <taxon>Thermophagus</taxon>
    </lineage>
</organism>
<dbReference type="InParanoid" id="A0A1I2C4U8"/>
<dbReference type="Gene3D" id="2.60.40.10">
    <property type="entry name" value="Immunoglobulins"/>
    <property type="match status" value="1"/>
</dbReference>
<proteinExistence type="predicted"/>
<dbReference type="RefSeq" id="WP_010526042.1">
    <property type="nucleotide sequence ID" value="NZ_AFSL01000002.1"/>
</dbReference>
<protein>
    <recommendedName>
        <fullName evidence="1">Type 9 secretion system plug protein N-terminal domain-containing protein</fullName>
    </recommendedName>
</protein>
<evidence type="ECO:0000313" key="3">
    <source>
        <dbReference type="Proteomes" id="UP000181976"/>
    </source>
</evidence>
<gene>
    <name evidence="2" type="ORF">SAMN05444380_11512</name>
</gene>
<dbReference type="EMBL" id="FONA01000015">
    <property type="protein sequence ID" value="SFE63367.1"/>
    <property type="molecule type" value="Genomic_DNA"/>
</dbReference>
<dbReference type="Proteomes" id="UP000181976">
    <property type="component" value="Unassembled WGS sequence"/>
</dbReference>